<reference evidence="1" key="2">
    <citation type="journal article" date="2015" name="Data Brief">
        <title>Shoot transcriptome of the giant reed, Arundo donax.</title>
        <authorList>
            <person name="Barrero R.A."/>
            <person name="Guerrero F.D."/>
            <person name="Moolhuijzen P."/>
            <person name="Goolsby J.A."/>
            <person name="Tidwell J."/>
            <person name="Bellgard S.E."/>
            <person name="Bellgard M.I."/>
        </authorList>
    </citation>
    <scope>NUCLEOTIDE SEQUENCE</scope>
    <source>
        <tissue evidence="1">Shoot tissue taken approximately 20 cm above the soil surface</tissue>
    </source>
</reference>
<accession>A0A0A8YW89</accession>
<dbReference type="EMBL" id="GBRH01269140">
    <property type="protein sequence ID" value="JAD28755.1"/>
    <property type="molecule type" value="Transcribed_RNA"/>
</dbReference>
<organism evidence="1">
    <name type="scientific">Arundo donax</name>
    <name type="common">Giant reed</name>
    <name type="synonym">Donax arundinaceus</name>
    <dbReference type="NCBI Taxonomy" id="35708"/>
    <lineage>
        <taxon>Eukaryota</taxon>
        <taxon>Viridiplantae</taxon>
        <taxon>Streptophyta</taxon>
        <taxon>Embryophyta</taxon>
        <taxon>Tracheophyta</taxon>
        <taxon>Spermatophyta</taxon>
        <taxon>Magnoliopsida</taxon>
        <taxon>Liliopsida</taxon>
        <taxon>Poales</taxon>
        <taxon>Poaceae</taxon>
        <taxon>PACMAD clade</taxon>
        <taxon>Arundinoideae</taxon>
        <taxon>Arundineae</taxon>
        <taxon>Arundo</taxon>
    </lineage>
</organism>
<name>A0A0A8YW89_ARUDO</name>
<protein>
    <submittedName>
        <fullName evidence="1">Uncharacterized protein</fullName>
    </submittedName>
</protein>
<reference evidence="1" key="1">
    <citation type="submission" date="2014-09" db="EMBL/GenBank/DDBJ databases">
        <authorList>
            <person name="Magalhaes I.L.F."/>
            <person name="Oliveira U."/>
            <person name="Santos F.R."/>
            <person name="Vidigal T.H.D.A."/>
            <person name="Brescovit A.D."/>
            <person name="Santos A.J."/>
        </authorList>
    </citation>
    <scope>NUCLEOTIDE SEQUENCE</scope>
    <source>
        <tissue evidence="1">Shoot tissue taken approximately 20 cm above the soil surface</tissue>
    </source>
</reference>
<dbReference type="AlphaFoldDB" id="A0A0A8YW89"/>
<evidence type="ECO:0000313" key="1">
    <source>
        <dbReference type="EMBL" id="JAD28755.1"/>
    </source>
</evidence>
<proteinExistence type="predicted"/>
<sequence>MPSTLRIRPRFLSTELSCMIFDLL</sequence>